<dbReference type="Proteomes" id="UP001141806">
    <property type="component" value="Unassembled WGS sequence"/>
</dbReference>
<sequence length="185" mass="20020">MNTPPSALKDNKAMVGVLHPEANWLRFLSEQGPRLPRVHGIHRKAGPADKVRVVGQPLMWKKQGLGNVSPTSSTLVTGSIIDFWQGGGGKDVGSPIETIRAFVCISHRFPYGEEGKKRAFSGGTNTSFPLLLTLFLYYTSCRITSITNKGIHIRQGKDKAVPIVGSSAYAGTTVKKAASLPPYPY</sequence>
<dbReference type="EMBL" id="JAMYWD010000005">
    <property type="protein sequence ID" value="KAJ4970251.1"/>
    <property type="molecule type" value="Genomic_DNA"/>
</dbReference>
<dbReference type="OrthoDB" id="2003437at2759"/>
<evidence type="ECO:0000313" key="1">
    <source>
        <dbReference type="EMBL" id="KAJ4970251.1"/>
    </source>
</evidence>
<evidence type="ECO:0000313" key="2">
    <source>
        <dbReference type="Proteomes" id="UP001141806"/>
    </source>
</evidence>
<keyword evidence="2" id="KW-1185">Reference proteome</keyword>
<name>A0A9Q0KH91_9MAGN</name>
<accession>A0A9Q0KH91</accession>
<gene>
    <name evidence="1" type="ORF">NE237_003350</name>
</gene>
<organism evidence="1 2">
    <name type="scientific">Protea cynaroides</name>
    <dbReference type="NCBI Taxonomy" id="273540"/>
    <lineage>
        <taxon>Eukaryota</taxon>
        <taxon>Viridiplantae</taxon>
        <taxon>Streptophyta</taxon>
        <taxon>Embryophyta</taxon>
        <taxon>Tracheophyta</taxon>
        <taxon>Spermatophyta</taxon>
        <taxon>Magnoliopsida</taxon>
        <taxon>Proteales</taxon>
        <taxon>Proteaceae</taxon>
        <taxon>Protea</taxon>
    </lineage>
</organism>
<protein>
    <submittedName>
        <fullName evidence="1">Uncharacterized protein</fullName>
    </submittedName>
</protein>
<dbReference type="AlphaFoldDB" id="A0A9Q0KH91"/>
<comment type="caution">
    <text evidence="1">The sequence shown here is derived from an EMBL/GenBank/DDBJ whole genome shotgun (WGS) entry which is preliminary data.</text>
</comment>
<reference evidence="1" key="1">
    <citation type="journal article" date="2023" name="Plant J.">
        <title>The genome of the king protea, Protea cynaroides.</title>
        <authorList>
            <person name="Chang J."/>
            <person name="Duong T.A."/>
            <person name="Schoeman C."/>
            <person name="Ma X."/>
            <person name="Roodt D."/>
            <person name="Barker N."/>
            <person name="Li Z."/>
            <person name="Van de Peer Y."/>
            <person name="Mizrachi E."/>
        </authorList>
    </citation>
    <scope>NUCLEOTIDE SEQUENCE</scope>
    <source>
        <tissue evidence="1">Young leaves</tissue>
    </source>
</reference>
<proteinExistence type="predicted"/>